<sequence>MIPADVVSGLGEGNSENGHKVLENMFKLPGGSAPPALQRKDGGAVPIMAAGGEFVVPPEVVASLGGGDIKKGHKILNSFVLHVRKQTIKTLKKLPRPHR</sequence>
<evidence type="ECO:0000313" key="2">
    <source>
        <dbReference type="Proteomes" id="UP000183050"/>
    </source>
</evidence>
<organism evidence="1 2">
    <name type="scientific">Rhizobium leguminosarum</name>
    <dbReference type="NCBI Taxonomy" id="384"/>
    <lineage>
        <taxon>Bacteria</taxon>
        <taxon>Pseudomonadati</taxon>
        <taxon>Pseudomonadota</taxon>
        <taxon>Alphaproteobacteria</taxon>
        <taxon>Hyphomicrobiales</taxon>
        <taxon>Rhizobiaceae</taxon>
        <taxon>Rhizobium/Agrobacterium group</taxon>
        <taxon>Rhizobium</taxon>
    </lineage>
</organism>
<name>A0A1L3ZB19_RHILE</name>
<dbReference type="EMBL" id="CP018228">
    <property type="protein sequence ID" value="API52849.1"/>
    <property type="molecule type" value="Genomic_DNA"/>
</dbReference>
<dbReference type="Proteomes" id="UP000183050">
    <property type="component" value="Chromosome"/>
</dbReference>
<protein>
    <submittedName>
        <fullName evidence="1">Uncharacterized protein</fullName>
    </submittedName>
</protein>
<accession>A0A1L3ZB19</accession>
<evidence type="ECO:0000313" key="1">
    <source>
        <dbReference type="EMBL" id="API52849.1"/>
    </source>
</evidence>
<reference evidence="1 2" key="1">
    <citation type="submission" date="2016-11" db="EMBL/GenBank/DDBJ databases">
        <title>Rhizobium leguminosarum bv. viciae strain Vaf12 isolated from Vavilovia formosa root nodules from Russia, Dagestan.</title>
        <authorList>
            <person name="Kimeklis A."/>
        </authorList>
    </citation>
    <scope>NUCLEOTIDE SEQUENCE [LARGE SCALE GENOMIC DNA]</scope>
    <source>
        <strain evidence="1 2">Vaf-108</strain>
    </source>
</reference>
<proteinExistence type="predicted"/>
<gene>
    <name evidence="1" type="ORF">BMW22_15600</name>
</gene>
<dbReference type="AlphaFoldDB" id="A0A1L3ZB19"/>